<dbReference type="AlphaFoldDB" id="A0A383DEI1"/>
<reference evidence="1" key="1">
    <citation type="submission" date="2018-05" db="EMBL/GenBank/DDBJ databases">
        <authorList>
            <person name="Lanie J.A."/>
            <person name="Ng W.-L."/>
            <person name="Kazmierczak K.M."/>
            <person name="Andrzejewski T.M."/>
            <person name="Davidsen T.M."/>
            <person name="Wayne K.J."/>
            <person name="Tettelin H."/>
            <person name="Glass J.I."/>
            <person name="Rusch D."/>
            <person name="Podicherti R."/>
            <person name="Tsui H.-C.T."/>
            <person name="Winkler M.E."/>
        </authorList>
    </citation>
    <scope>NUCLEOTIDE SEQUENCE</scope>
</reference>
<dbReference type="EMBL" id="UINC01216672">
    <property type="protein sequence ID" value="SVE42906.1"/>
    <property type="molecule type" value="Genomic_DNA"/>
</dbReference>
<organism evidence="1">
    <name type="scientific">marine metagenome</name>
    <dbReference type="NCBI Taxonomy" id="408172"/>
    <lineage>
        <taxon>unclassified sequences</taxon>
        <taxon>metagenomes</taxon>
        <taxon>ecological metagenomes</taxon>
    </lineage>
</organism>
<proteinExistence type="predicted"/>
<protein>
    <submittedName>
        <fullName evidence="1">Uncharacterized protein</fullName>
    </submittedName>
</protein>
<feature type="non-terminal residue" evidence="1">
    <location>
        <position position="1"/>
    </location>
</feature>
<name>A0A383DEI1_9ZZZZ</name>
<evidence type="ECO:0000313" key="1">
    <source>
        <dbReference type="EMBL" id="SVE42906.1"/>
    </source>
</evidence>
<sequence>QGHLNDMFFYDGRHYSVNAYRVRGRAQEDVVVTFEGIEKYLDQEFVNDPGPPSVTAIDYGWPATLPS</sequence>
<accession>A0A383DEI1</accession>
<gene>
    <name evidence="1" type="ORF">METZ01_LOCUS495760</name>
</gene>